<dbReference type="PANTHER" id="PTHR21256:SF2">
    <property type="entry name" value="HISTIDINE BIOSYNTHESIS TRIFUNCTIONAL PROTEIN"/>
    <property type="match status" value="1"/>
</dbReference>
<evidence type="ECO:0000256" key="8">
    <source>
        <dbReference type="ARBA" id="ARBA00023002"/>
    </source>
</evidence>
<dbReference type="FunFam" id="3.40.50.1980:FF:000026">
    <property type="entry name" value="Histidinol dehydrogenase"/>
    <property type="match status" value="1"/>
</dbReference>
<feature type="binding site" evidence="12 15">
    <location>
        <position position="129"/>
    </location>
    <ligand>
        <name>NAD(+)</name>
        <dbReference type="ChEBI" id="CHEBI:57540"/>
    </ligand>
</feature>
<dbReference type="PIRSF" id="PIRSF000099">
    <property type="entry name" value="Histidinol_dh"/>
    <property type="match status" value="1"/>
</dbReference>
<dbReference type="RefSeq" id="WP_073238949.1">
    <property type="nucleotide sequence ID" value="NZ_FQUY01000011.1"/>
</dbReference>
<dbReference type="SUPFAM" id="SSF53720">
    <property type="entry name" value="ALDH-like"/>
    <property type="match status" value="1"/>
</dbReference>
<dbReference type="AlphaFoldDB" id="A0A1M4YUG1"/>
<dbReference type="HAMAP" id="MF_01024">
    <property type="entry name" value="HisD"/>
    <property type="match status" value="1"/>
</dbReference>
<evidence type="ECO:0000256" key="10">
    <source>
        <dbReference type="ARBA" id="ARBA00023102"/>
    </source>
</evidence>
<sequence>MGVIRILKSSQETAINSLLESRTANQAELAGRVAAIVEEVRQRGDEALCDFTKRFDRADLTPAQLKVTREEIDQAYREVDSEVLASLKVAKERIERFHRKQLSRSWFQPDPDGTVLGQLIVPLDRVGIYVPGGTASYPSSVLMNAVPAKVAGVKQVVMVTPPAAGGKVNPCTLVAAAEAGVDEIYKVGGAQAIAALAYGTRTIARVDKITGPGNIYVTLAKRMVYGQVDIDMLAGPSEVLVVADASANPVYAAADMLSQAEHDTLASAVLLTHDQDLALAVSQELERQVGELPRQEIARQALANHSAIIITGNLNESLELANRFAPEHLELLVEEPFQQLGRIRHAGAIFLGHHSPEPVGDYLAGPNHVLPTGGTARFYSPLSVDTFIKKCSVISFSRESLNKLGADIIRLAEVEGLQAHANAVRVRLKG</sequence>
<dbReference type="STRING" id="1121429.SAMN02745133_01817"/>
<dbReference type="GO" id="GO:0051287">
    <property type="term" value="F:NAD binding"/>
    <property type="evidence" value="ECO:0007669"/>
    <property type="project" value="InterPro"/>
</dbReference>
<evidence type="ECO:0000313" key="19">
    <source>
        <dbReference type="EMBL" id="SHF09410.1"/>
    </source>
</evidence>
<protein>
    <recommendedName>
        <fullName evidence="4 12">Histidinol dehydrogenase</fullName>
        <shortName evidence="12">HDH</shortName>
        <ecNumber evidence="4 12">1.1.1.23</ecNumber>
    </recommendedName>
</protein>
<keyword evidence="9 12" id="KW-0520">NAD</keyword>
<keyword evidence="8 12" id="KW-0560">Oxidoreductase</keyword>
<evidence type="ECO:0000256" key="3">
    <source>
        <dbReference type="ARBA" id="ARBA00010178"/>
    </source>
</evidence>
<gene>
    <name evidence="12" type="primary">hisD</name>
    <name evidence="19" type="ORF">SAMN02745133_01817</name>
</gene>
<evidence type="ECO:0000256" key="17">
    <source>
        <dbReference type="PIRSR" id="PIRSR000099-4"/>
    </source>
</evidence>
<dbReference type="InterPro" id="IPR022695">
    <property type="entry name" value="Histidinol_DH_monofunct"/>
</dbReference>
<feature type="binding site" evidence="12 15">
    <location>
        <position position="214"/>
    </location>
    <ligand>
        <name>NAD(+)</name>
        <dbReference type="ChEBI" id="CHEBI:57540"/>
    </ligand>
</feature>
<feature type="binding site" evidence="12 16">
    <location>
        <position position="262"/>
    </location>
    <ligand>
        <name>substrate</name>
    </ligand>
</feature>
<keyword evidence="6 12" id="KW-0479">Metal-binding</keyword>
<dbReference type="EMBL" id="FQUY01000011">
    <property type="protein sequence ID" value="SHF09410.1"/>
    <property type="molecule type" value="Genomic_DNA"/>
</dbReference>
<evidence type="ECO:0000256" key="15">
    <source>
        <dbReference type="PIRSR" id="PIRSR000099-2"/>
    </source>
</evidence>
<comment type="catalytic activity">
    <reaction evidence="11 12">
        <text>L-histidinol + 2 NAD(+) + H2O = L-histidine + 2 NADH + 3 H(+)</text>
        <dbReference type="Rhea" id="RHEA:20641"/>
        <dbReference type="ChEBI" id="CHEBI:15377"/>
        <dbReference type="ChEBI" id="CHEBI:15378"/>
        <dbReference type="ChEBI" id="CHEBI:57540"/>
        <dbReference type="ChEBI" id="CHEBI:57595"/>
        <dbReference type="ChEBI" id="CHEBI:57699"/>
        <dbReference type="ChEBI" id="CHEBI:57945"/>
        <dbReference type="EC" id="1.1.1.23"/>
    </reaction>
</comment>
<evidence type="ECO:0000256" key="7">
    <source>
        <dbReference type="ARBA" id="ARBA00022833"/>
    </source>
</evidence>
<dbReference type="OrthoDB" id="9805269at2"/>
<keyword evidence="5 12" id="KW-0028">Amino-acid biosynthesis</keyword>
<name>A0A1M4YUG1_9FIRM</name>
<dbReference type="GO" id="GO:0000105">
    <property type="term" value="P:L-histidine biosynthetic process"/>
    <property type="evidence" value="ECO:0007669"/>
    <property type="project" value="UniProtKB-UniRule"/>
</dbReference>
<feature type="binding site" evidence="12 17">
    <location>
        <position position="420"/>
    </location>
    <ligand>
        <name>Zn(2+)</name>
        <dbReference type="ChEBI" id="CHEBI:29105"/>
    </ligand>
</feature>
<dbReference type="GO" id="GO:0004399">
    <property type="term" value="F:histidinol dehydrogenase activity"/>
    <property type="evidence" value="ECO:0007669"/>
    <property type="project" value="UniProtKB-UniRule"/>
</dbReference>
<evidence type="ECO:0000256" key="18">
    <source>
        <dbReference type="RuleBase" id="RU004175"/>
    </source>
</evidence>
<feature type="binding site" evidence="12 16">
    <location>
        <position position="361"/>
    </location>
    <ligand>
        <name>substrate</name>
    </ligand>
</feature>
<evidence type="ECO:0000256" key="14">
    <source>
        <dbReference type="PIRSR" id="PIRSR000099-1"/>
    </source>
</evidence>
<feature type="binding site" evidence="12 16">
    <location>
        <position position="328"/>
    </location>
    <ligand>
        <name>substrate</name>
    </ligand>
</feature>
<dbReference type="Pfam" id="PF00815">
    <property type="entry name" value="Histidinol_dh"/>
    <property type="match status" value="1"/>
</dbReference>
<evidence type="ECO:0000256" key="11">
    <source>
        <dbReference type="ARBA" id="ARBA00049489"/>
    </source>
</evidence>
<proteinExistence type="inferred from homology"/>
<feature type="active site" description="Proton acceptor" evidence="12 14">
    <location>
        <position position="328"/>
    </location>
</feature>
<dbReference type="Proteomes" id="UP000184148">
    <property type="component" value="Unassembled WGS sequence"/>
</dbReference>
<keyword evidence="7 12" id="KW-0862">Zinc</keyword>
<dbReference type="Gene3D" id="1.20.5.1300">
    <property type="match status" value="1"/>
</dbReference>
<feature type="binding site" evidence="12 16">
    <location>
        <position position="415"/>
    </location>
    <ligand>
        <name>substrate</name>
    </ligand>
</feature>
<comment type="pathway">
    <text evidence="2 12">Amino-acid biosynthesis; L-histidine biosynthesis; L-histidine from 5-phospho-alpha-D-ribose 1-diphosphate: step 9/9.</text>
</comment>
<feature type="binding site" evidence="12 16">
    <location>
        <position position="259"/>
    </location>
    <ligand>
        <name>substrate</name>
    </ligand>
</feature>
<dbReference type="InterPro" id="IPR016161">
    <property type="entry name" value="Ald_DH/histidinol_DH"/>
</dbReference>
<evidence type="ECO:0000256" key="16">
    <source>
        <dbReference type="PIRSR" id="PIRSR000099-3"/>
    </source>
</evidence>
<evidence type="ECO:0000256" key="4">
    <source>
        <dbReference type="ARBA" id="ARBA00012965"/>
    </source>
</evidence>
<comment type="function">
    <text evidence="1 12">Catalyzes the sequential NAD-dependent oxidations of L-histidinol to L-histidinaldehyde and then to L-histidine.</text>
</comment>
<dbReference type="PROSITE" id="PS00611">
    <property type="entry name" value="HISOL_DEHYDROGENASE"/>
    <property type="match status" value="1"/>
</dbReference>
<organism evidence="19 20">
    <name type="scientific">Desulforamulus putei DSM 12395</name>
    <dbReference type="NCBI Taxonomy" id="1121429"/>
    <lineage>
        <taxon>Bacteria</taxon>
        <taxon>Bacillati</taxon>
        <taxon>Bacillota</taxon>
        <taxon>Clostridia</taxon>
        <taxon>Eubacteriales</taxon>
        <taxon>Peptococcaceae</taxon>
        <taxon>Desulforamulus</taxon>
    </lineage>
</organism>
<dbReference type="FunFam" id="3.40.50.1980:FF:000001">
    <property type="entry name" value="Histidinol dehydrogenase"/>
    <property type="match status" value="1"/>
</dbReference>
<feature type="binding site" evidence="12 17">
    <location>
        <position position="259"/>
    </location>
    <ligand>
        <name>Zn(2+)</name>
        <dbReference type="ChEBI" id="CHEBI:29105"/>
    </ligand>
</feature>
<evidence type="ECO:0000313" key="20">
    <source>
        <dbReference type="Proteomes" id="UP000184148"/>
    </source>
</evidence>
<evidence type="ECO:0000256" key="5">
    <source>
        <dbReference type="ARBA" id="ARBA00022605"/>
    </source>
</evidence>
<dbReference type="InterPro" id="IPR012131">
    <property type="entry name" value="Hstdl_DH"/>
</dbReference>
<evidence type="ECO:0000256" key="12">
    <source>
        <dbReference type="HAMAP-Rule" id="MF_01024"/>
    </source>
</evidence>
<comment type="similarity">
    <text evidence="3 12 13 18">Belongs to the histidinol dehydrogenase family.</text>
</comment>
<comment type="cofactor">
    <cofactor evidence="12 17">
        <name>Zn(2+)</name>
        <dbReference type="ChEBI" id="CHEBI:29105"/>
    </cofactor>
    <text evidence="12 17">Binds 1 zinc ion per subunit.</text>
</comment>
<dbReference type="PRINTS" id="PR00083">
    <property type="entry name" value="HOLDHDRGNASE"/>
</dbReference>
<feature type="binding site" evidence="12 17">
    <location>
        <position position="262"/>
    </location>
    <ligand>
        <name>Zn(2+)</name>
        <dbReference type="ChEBI" id="CHEBI:29105"/>
    </ligand>
</feature>
<feature type="binding site" evidence="12 16">
    <location>
        <position position="237"/>
    </location>
    <ligand>
        <name>substrate</name>
    </ligand>
</feature>
<evidence type="ECO:0000256" key="2">
    <source>
        <dbReference type="ARBA" id="ARBA00004940"/>
    </source>
</evidence>
<feature type="binding site" evidence="12 17">
    <location>
        <position position="361"/>
    </location>
    <ligand>
        <name>Zn(2+)</name>
        <dbReference type="ChEBI" id="CHEBI:29105"/>
    </ligand>
</feature>
<feature type="active site" description="Proton acceptor" evidence="12 14">
    <location>
        <position position="327"/>
    </location>
</feature>
<dbReference type="EC" id="1.1.1.23" evidence="4 12"/>
<reference evidence="20" key="1">
    <citation type="submission" date="2016-11" db="EMBL/GenBank/DDBJ databases">
        <authorList>
            <person name="Varghese N."/>
            <person name="Submissions S."/>
        </authorList>
    </citation>
    <scope>NUCLEOTIDE SEQUENCE [LARGE SCALE GENOMIC DNA]</scope>
    <source>
        <strain evidence="20">DSM 12395</strain>
    </source>
</reference>
<dbReference type="PANTHER" id="PTHR21256">
    <property type="entry name" value="HISTIDINOL DEHYDROGENASE HDH"/>
    <property type="match status" value="1"/>
</dbReference>
<dbReference type="CDD" id="cd06572">
    <property type="entry name" value="Histidinol_dh"/>
    <property type="match status" value="1"/>
</dbReference>
<evidence type="ECO:0000256" key="9">
    <source>
        <dbReference type="ARBA" id="ARBA00023027"/>
    </source>
</evidence>
<keyword evidence="10 12" id="KW-0368">Histidine biosynthesis</keyword>
<dbReference type="GO" id="GO:0008270">
    <property type="term" value="F:zinc ion binding"/>
    <property type="evidence" value="ECO:0007669"/>
    <property type="project" value="UniProtKB-UniRule"/>
</dbReference>
<dbReference type="GO" id="GO:0005829">
    <property type="term" value="C:cytosol"/>
    <property type="evidence" value="ECO:0007669"/>
    <property type="project" value="TreeGrafter"/>
</dbReference>
<evidence type="ECO:0000256" key="1">
    <source>
        <dbReference type="ARBA" id="ARBA00003850"/>
    </source>
</evidence>
<feature type="binding site" evidence="12 15">
    <location>
        <position position="191"/>
    </location>
    <ligand>
        <name>NAD(+)</name>
        <dbReference type="ChEBI" id="CHEBI:57540"/>
    </ligand>
</feature>
<dbReference type="FunFam" id="1.20.5.1300:FF:000002">
    <property type="entry name" value="Histidinol dehydrogenase, chloroplastic"/>
    <property type="match status" value="1"/>
</dbReference>
<feature type="binding site" evidence="12 16">
    <location>
        <position position="420"/>
    </location>
    <ligand>
        <name>substrate</name>
    </ligand>
</feature>
<dbReference type="InterPro" id="IPR001692">
    <property type="entry name" value="Histidinol_DH_CS"/>
</dbReference>
<keyword evidence="20" id="KW-1185">Reference proteome</keyword>
<dbReference type="UniPathway" id="UPA00031">
    <property type="reaction ID" value="UER00014"/>
</dbReference>
<evidence type="ECO:0000256" key="6">
    <source>
        <dbReference type="ARBA" id="ARBA00022723"/>
    </source>
</evidence>
<accession>A0A1M4YUG1</accession>
<evidence type="ECO:0000256" key="13">
    <source>
        <dbReference type="PIRNR" id="PIRNR000099"/>
    </source>
</evidence>
<dbReference type="Gene3D" id="3.40.50.1980">
    <property type="entry name" value="Nitrogenase molybdenum iron protein domain"/>
    <property type="match status" value="2"/>
</dbReference>
<dbReference type="NCBIfam" id="TIGR00069">
    <property type="entry name" value="hisD"/>
    <property type="match status" value="1"/>
</dbReference>